<evidence type="ECO:0000256" key="1">
    <source>
        <dbReference type="SAM" id="Phobius"/>
    </source>
</evidence>
<dbReference type="PANTHER" id="PTHR40078:SF1">
    <property type="entry name" value="INTEGRAL MEMBRANE PROTEIN"/>
    <property type="match status" value="1"/>
</dbReference>
<reference evidence="2 3" key="1">
    <citation type="journal article" date="1979" name="Int. J. Syst. Evol. Microbiol.">
        <title>Bacillus globisporus subsp. marinus subsp. nov.</title>
        <authorList>
            <person name="Liu H."/>
        </authorList>
    </citation>
    <scope>NUCLEOTIDE SEQUENCE [LARGE SCALE GENOMIC DNA]</scope>
    <source>
        <strain evidence="2 3">DSM 1297</strain>
    </source>
</reference>
<dbReference type="EMBL" id="JBFMIA010000001">
    <property type="protein sequence ID" value="MEW9500298.1"/>
    <property type="molecule type" value="Genomic_DNA"/>
</dbReference>
<accession>A0ABV3PYX7</accession>
<protein>
    <submittedName>
        <fullName evidence="2">YitT family protein</fullName>
    </submittedName>
</protein>
<name>A0ABV3PYX7_9BACL</name>
<dbReference type="InterPro" id="IPR038750">
    <property type="entry name" value="YczE/YyaS-like"/>
</dbReference>
<comment type="caution">
    <text evidence="2">The sequence shown here is derived from an EMBL/GenBank/DDBJ whole genome shotgun (WGS) entry which is preliminary data.</text>
</comment>
<feature type="transmembrane region" description="Helical" evidence="1">
    <location>
        <begin position="77"/>
        <end position="97"/>
    </location>
</feature>
<evidence type="ECO:0000313" key="3">
    <source>
        <dbReference type="Proteomes" id="UP001556040"/>
    </source>
</evidence>
<keyword evidence="1" id="KW-1133">Transmembrane helix</keyword>
<organism evidence="2 3">
    <name type="scientific">Jeotgalibacillus marinus</name>
    <dbReference type="NCBI Taxonomy" id="86667"/>
    <lineage>
        <taxon>Bacteria</taxon>
        <taxon>Bacillati</taxon>
        <taxon>Bacillota</taxon>
        <taxon>Bacilli</taxon>
        <taxon>Bacillales</taxon>
        <taxon>Caryophanaceae</taxon>
        <taxon>Jeotgalibacillus</taxon>
    </lineage>
</organism>
<keyword evidence="1" id="KW-0472">Membrane</keyword>
<keyword evidence="3" id="KW-1185">Reference proteome</keyword>
<dbReference type="PANTHER" id="PTHR40078">
    <property type="entry name" value="INTEGRAL MEMBRANE PROTEIN-RELATED"/>
    <property type="match status" value="1"/>
</dbReference>
<dbReference type="Proteomes" id="UP001556040">
    <property type="component" value="Unassembled WGS sequence"/>
</dbReference>
<gene>
    <name evidence="2" type="ORF">AB1471_00615</name>
</gene>
<keyword evidence="1" id="KW-0812">Transmembrane</keyword>
<dbReference type="RefSeq" id="WP_367777577.1">
    <property type="nucleotide sequence ID" value="NZ_JBFMIA010000001.1"/>
</dbReference>
<sequence>MRRYYLLRWLFFMTGLVLLALGITLTIKGQRLGIGPWDVFHVGLFQKNGLTVGMWSIIIGVLIIGTTVIITKKLPRIGTLLNMLLLGIFIDIFNFFIPEPSTWPGVISIFLLGVVAVGYGTGVYVSANLGAGPRDSIMMLIVEKTGWNICMVRRGIELVVLAIGFSLGGPVGVGTLVTALFVGSIIHVSLPQSKLILQRSMGHNNAQTVSYLESKRF</sequence>
<proteinExistence type="predicted"/>
<feature type="transmembrane region" description="Helical" evidence="1">
    <location>
        <begin position="103"/>
        <end position="125"/>
    </location>
</feature>
<dbReference type="Pfam" id="PF19700">
    <property type="entry name" value="DUF6198"/>
    <property type="match status" value="1"/>
</dbReference>
<feature type="transmembrane region" description="Helical" evidence="1">
    <location>
        <begin position="50"/>
        <end position="70"/>
    </location>
</feature>
<evidence type="ECO:0000313" key="2">
    <source>
        <dbReference type="EMBL" id="MEW9500298.1"/>
    </source>
</evidence>